<reference evidence="2 3" key="1">
    <citation type="journal article" date="2014" name="Agronomy (Basel)">
        <title>A Draft Genome Sequence for Ensete ventricosum, the Drought-Tolerant Tree Against Hunger.</title>
        <authorList>
            <person name="Harrison J."/>
            <person name="Moore K.A."/>
            <person name="Paszkiewicz K."/>
            <person name="Jones T."/>
            <person name="Grant M."/>
            <person name="Ambacheew D."/>
            <person name="Muzemil S."/>
            <person name="Studholme D.J."/>
        </authorList>
    </citation>
    <scope>NUCLEOTIDE SEQUENCE [LARGE SCALE GENOMIC DNA]</scope>
</reference>
<dbReference type="Proteomes" id="UP000287651">
    <property type="component" value="Unassembled WGS sequence"/>
</dbReference>
<evidence type="ECO:0000256" key="1">
    <source>
        <dbReference type="SAM" id="MobiDB-lite"/>
    </source>
</evidence>
<organism evidence="2 3">
    <name type="scientific">Ensete ventricosum</name>
    <name type="common">Abyssinian banana</name>
    <name type="synonym">Musa ensete</name>
    <dbReference type="NCBI Taxonomy" id="4639"/>
    <lineage>
        <taxon>Eukaryota</taxon>
        <taxon>Viridiplantae</taxon>
        <taxon>Streptophyta</taxon>
        <taxon>Embryophyta</taxon>
        <taxon>Tracheophyta</taxon>
        <taxon>Spermatophyta</taxon>
        <taxon>Magnoliopsida</taxon>
        <taxon>Liliopsida</taxon>
        <taxon>Zingiberales</taxon>
        <taxon>Musaceae</taxon>
        <taxon>Ensete</taxon>
    </lineage>
</organism>
<dbReference type="AlphaFoldDB" id="A0A427AHN3"/>
<protein>
    <submittedName>
        <fullName evidence="2">Uncharacterized protein</fullName>
    </submittedName>
</protein>
<accession>A0A427AHN3</accession>
<comment type="caution">
    <text evidence="2">The sequence shown here is derived from an EMBL/GenBank/DDBJ whole genome shotgun (WGS) entry which is preliminary data.</text>
</comment>
<proteinExistence type="predicted"/>
<gene>
    <name evidence="2" type="ORF">B296_00023961</name>
</gene>
<dbReference type="EMBL" id="AMZH03002397">
    <property type="protein sequence ID" value="RRT75720.1"/>
    <property type="molecule type" value="Genomic_DNA"/>
</dbReference>
<evidence type="ECO:0000313" key="3">
    <source>
        <dbReference type="Proteomes" id="UP000287651"/>
    </source>
</evidence>
<feature type="compositionally biased region" description="Polar residues" evidence="1">
    <location>
        <begin position="46"/>
        <end position="58"/>
    </location>
</feature>
<name>A0A427AHN3_ENSVE</name>
<feature type="region of interest" description="Disordered" evidence="1">
    <location>
        <begin position="26"/>
        <end position="78"/>
    </location>
</feature>
<evidence type="ECO:0000313" key="2">
    <source>
        <dbReference type="EMBL" id="RRT75720.1"/>
    </source>
</evidence>
<sequence>MGTKVAQSRYEQSVNLHRQLNAGLLSPDQRLNNSSAFPDGPPKLIPQSNAGTRAQTSPGRYIQDGPPGDNNAPVTDRNPETTAATVASQFAASTSTSQMLIHVHTFPASDGNFSLSIKEDHPSDNKRLKLEDNVQPPLPQLQPLLLPFLHPDLLNQLPPLQPPFPVAQPSSRTVPPPPPFLPMPLPPPPPTTPQFVQFSSGPTTGMPFGYGSVPFPNYPMHGMQLYPTAIKYPSWKHPPPLRFPDSDVSSCSFGTPPITAVHFRAPALPGSGALPAPFRAARFSHSSAKSCDQCRDSRGSLWFLTLFPLIMPSVIQRTVRDSCRIRIHVSTVVPTSL</sequence>